<organism evidence="2 3">
    <name type="scientific">Aspergillus sydowii CBS 593.65</name>
    <dbReference type="NCBI Taxonomy" id="1036612"/>
    <lineage>
        <taxon>Eukaryota</taxon>
        <taxon>Fungi</taxon>
        <taxon>Dikarya</taxon>
        <taxon>Ascomycota</taxon>
        <taxon>Pezizomycotina</taxon>
        <taxon>Eurotiomycetes</taxon>
        <taxon>Eurotiomycetidae</taxon>
        <taxon>Eurotiales</taxon>
        <taxon>Aspergillaceae</taxon>
        <taxon>Aspergillus</taxon>
        <taxon>Aspergillus subgen. Nidulantes</taxon>
    </lineage>
</organism>
<protein>
    <submittedName>
        <fullName evidence="2">Uncharacterized protein</fullName>
    </submittedName>
</protein>
<accession>A0A1L9T693</accession>
<keyword evidence="3" id="KW-1185">Reference proteome</keyword>
<evidence type="ECO:0000313" key="3">
    <source>
        <dbReference type="Proteomes" id="UP000184356"/>
    </source>
</evidence>
<dbReference type="GeneID" id="63768838"/>
<dbReference type="EMBL" id="KV878593">
    <property type="protein sequence ID" value="OJJ54964.1"/>
    <property type="molecule type" value="Genomic_DNA"/>
</dbReference>
<evidence type="ECO:0000256" key="1">
    <source>
        <dbReference type="SAM" id="SignalP"/>
    </source>
</evidence>
<dbReference type="AlphaFoldDB" id="A0A1L9T693"/>
<keyword evidence="1" id="KW-0732">Signal</keyword>
<feature type="signal peptide" evidence="1">
    <location>
        <begin position="1"/>
        <end position="21"/>
    </location>
</feature>
<dbReference type="Proteomes" id="UP000184356">
    <property type="component" value="Unassembled WGS sequence"/>
</dbReference>
<dbReference type="RefSeq" id="XP_040698770.1">
    <property type="nucleotide sequence ID" value="XM_040852765.1"/>
</dbReference>
<name>A0A1L9T693_9EURO</name>
<feature type="chain" id="PRO_5012566926" evidence="1">
    <location>
        <begin position="22"/>
        <end position="113"/>
    </location>
</feature>
<dbReference type="VEuPathDB" id="FungiDB:ASPSYDRAFT_92998"/>
<dbReference type="OrthoDB" id="4451047at2759"/>
<sequence>MKITAATVSVLFAAFTPAVVGQWLPEGTLAVVTFQTNDGTGVTVPASETCEPSPFGEPFVAEVIDIDNKVPHVKCAFYDGEDCEGQDYTLKEGLHQFTREFVVGSFKCAAVEE</sequence>
<reference evidence="3" key="1">
    <citation type="journal article" date="2017" name="Genome Biol.">
        <title>Comparative genomics reveals high biological diversity and specific adaptations in the industrially and medically important fungal genus Aspergillus.</title>
        <authorList>
            <person name="de Vries R.P."/>
            <person name="Riley R."/>
            <person name="Wiebenga A."/>
            <person name="Aguilar-Osorio G."/>
            <person name="Amillis S."/>
            <person name="Uchima C.A."/>
            <person name="Anderluh G."/>
            <person name="Asadollahi M."/>
            <person name="Askin M."/>
            <person name="Barry K."/>
            <person name="Battaglia E."/>
            <person name="Bayram O."/>
            <person name="Benocci T."/>
            <person name="Braus-Stromeyer S.A."/>
            <person name="Caldana C."/>
            <person name="Canovas D."/>
            <person name="Cerqueira G.C."/>
            <person name="Chen F."/>
            <person name="Chen W."/>
            <person name="Choi C."/>
            <person name="Clum A."/>
            <person name="Dos Santos R.A."/>
            <person name="Damasio A.R."/>
            <person name="Diallinas G."/>
            <person name="Emri T."/>
            <person name="Fekete E."/>
            <person name="Flipphi M."/>
            <person name="Freyberg S."/>
            <person name="Gallo A."/>
            <person name="Gournas C."/>
            <person name="Habgood R."/>
            <person name="Hainaut M."/>
            <person name="Harispe M.L."/>
            <person name="Henrissat B."/>
            <person name="Hilden K.S."/>
            <person name="Hope R."/>
            <person name="Hossain A."/>
            <person name="Karabika E."/>
            <person name="Karaffa L."/>
            <person name="Karanyi Z."/>
            <person name="Krasevec N."/>
            <person name="Kuo A."/>
            <person name="Kusch H."/>
            <person name="LaButti K."/>
            <person name="Lagendijk E.L."/>
            <person name="Lapidus A."/>
            <person name="Levasseur A."/>
            <person name="Lindquist E."/>
            <person name="Lipzen A."/>
            <person name="Logrieco A.F."/>
            <person name="MacCabe A."/>
            <person name="Maekelae M.R."/>
            <person name="Malavazi I."/>
            <person name="Melin P."/>
            <person name="Meyer V."/>
            <person name="Mielnichuk N."/>
            <person name="Miskei M."/>
            <person name="Molnar A.P."/>
            <person name="Mule G."/>
            <person name="Ngan C.Y."/>
            <person name="Orejas M."/>
            <person name="Orosz E."/>
            <person name="Ouedraogo J.P."/>
            <person name="Overkamp K.M."/>
            <person name="Park H.-S."/>
            <person name="Perrone G."/>
            <person name="Piumi F."/>
            <person name="Punt P.J."/>
            <person name="Ram A.F."/>
            <person name="Ramon A."/>
            <person name="Rauscher S."/>
            <person name="Record E."/>
            <person name="Riano-Pachon D.M."/>
            <person name="Robert V."/>
            <person name="Roehrig J."/>
            <person name="Ruller R."/>
            <person name="Salamov A."/>
            <person name="Salih N.S."/>
            <person name="Samson R.A."/>
            <person name="Sandor E."/>
            <person name="Sanguinetti M."/>
            <person name="Schuetze T."/>
            <person name="Sepcic K."/>
            <person name="Shelest E."/>
            <person name="Sherlock G."/>
            <person name="Sophianopoulou V."/>
            <person name="Squina F.M."/>
            <person name="Sun H."/>
            <person name="Susca A."/>
            <person name="Todd R.B."/>
            <person name="Tsang A."/>
            <person name="Unkles S.E."/>
            <person name="van de Wiele N."/>
            <person name="van Rossen-Uffink D."/>
            <person name="Oliveira J.V."/>
            <person name="Vesth T.C."/>
            <person name="Visser J."/>
            <person name="Yu J.-H."/>
            <person name="Zhou M."/>
            <person name="Andersen M.R."/>
            <person name="Archer D.B."/>
            <person name="Baker S.E."/>
            <person name="Benoit I."/>
            <person name="Brakhage A.A."/>
            <person name="Braus G.H."/>
            <person name="Fischer R."/>
            <person name="Frisvad J.C."/>
            <person name="Goldman G.H."/>
            <person name="Houbraken J."/>
            <person name="Oakley B."/>
            <person name="Pocsi I."/>
            <person name="Scazzocchio C."/>
            <person name="Seiboth B."/>
            <person name="vanKuyk P.A."/>
            <person name="Wortman J."/>
            <person name="Dyer P.S."/>
            <person name="Grigoriev I.V."/>
        </authorList>
    </citation>
    <scope>NUCLEOTIDE SEQUENCE [LARGE SCALE GENOMIC DNA]</scope>
    <source>
        <strain evidence="3">CBS 593.65</strain>
    </source>
</reference>
<gene>
    <name evidence="2" type="ORF">ASPSYDRAFT_92998</name>
</gene>
<proteinExistence type="predicted"/>
<evidence type="ECO:0000313" key="2">
    <source>
        <dbReference type="EMBL" id="OJJ54964.1"/>
    </source>
</evidence>